<keyword evidence="4" id="KW-0067">ATP-binding</keyword>
<evidence type="ECO:0000256" key="2">
    <source>
        <dbReference type="ARBA" id="ARBA00022801"/>
    </source>
</evidence>
<evidence type="ECO:0000313" key="6">
    <source>
        <dbReference type="EMBL" id="AFK83943.1"/>
    </source>
</evidence>
<dbReference type="Proteomes" id="UP000103899">
    <property type="component" value="Segment"/>
</dbReference>
<keyword evidence="3" id="KW-0347">Helicase</keyword>
<dbReference type="SUPFAM" id="SSF52540">
    <property type="entry name" value="P-loop containing nucleoside triphosphate hydrolases"/>
    <property type="match status" value="2"/>
</dbReference>
<dbReference type="CDD" id="cd18809">
    <property type="entry name" value="SF1_C_RecD"/>
    <property type="match status" value="1"/>
</dbReference>
<protein>
    <submittedName>
        <fullName evidence="6">B105</fullName>
    </submittedName>
</protein>
<dbReference type="GO" id="GO:0016787">
    <property type="term" value="F:hydrolase activity"/>
    <property type="evidence" value="ECO:0007669"/>
    <property type="project" value="UniProtKB-KW"/>
</dbReference>
<dbReference type="GO" id="GO:0005524">
    <property type="term" value="F:ATP binding"/>
    <property type="evidence" value="ECO:0007669"/>
    <property type="project" value="UniProtKB-KW"/>
</dbReference>
<dbReference type="EMBL" id="JQ805139">
    <property type="protein sequence ID" value="AFK83943.1"/>
    <property type="molecule type" value="Genomic_DNA"/>
</dbReference>
<dbReference type="KEGG" id="vg:80534834"/>
<evidence type="ECO:0000256" key="3">
    <source>
        <dbReference type="ARBA" id="ARBA00022806"/>
    </source>
</evidence>
<evidence type="ECO:0000313" key="7">
    <source>
        <dbReference type="Proteomes" id="UP000103899"/>
    </source>
</evidence>
<dbReference type="Pfam" id="PF02689">
    <property type="entry name" value="Herpes_Helicase"/>
    <property type="match status" value="1"/>
</dbReference>
<sequence>MSDVRGSRYDDSFVLNMSSAAKIERIVDKVRALAGERFSDAWFEKDWFRHIAVSPEWESEPDKVLETISRLPFFPFKVLLITGTAGAGKTSSIQTLAANLNCVITGSTVIASQNLSTILNRTRSAQIRTIYRVFGFNSKHVSMVDGSSQSLKLSLSGQSRYSKIHASQLKDLASYWPVIRDIVTKCTASGDKKVSHDTSELCESNIIVIDECGLLLRHMLHVVVFFYYFYNFLYDTRLCKERLIPCIVCVGSPTQTEALETSYATRNVCKSVRRGVDVLSALISDAVLIDYCNTYDNWIMFINNKRCVNLDFSDLLKHIEFGLPLRPEHVEYVDRFVRPPGLIRDPSHALDMTRLFISHAEVQRYFKRLHDRLRVVDSDKLFELPVYCVVNNKSFNDFCDASDMPPGSRRPEVWFRNNLMRIMNYSQFVDHNISDDIRVERLTSMSADPNAWSDWDDDESEETLLTTRITYIRDSSIGVNAKVRSCVIGYSGTFQEFVEILQRDTFIDRTPCEQAIHAYSLLTGLLYSGMYLYYTSEFINTEILLELSDMYLPPLASHEVQEPSVAQTIERPAKSYPTEDVHNIPCMDENSSDYVWEGTISDAEMCGSSDICFDKFFNVYAKPPPASCLSFEDVVNMYTVFKDIFIGRFKIMQRHTDGKFGKTGMIVYNRRNVFKKRGCEISSETGSFVGMLSHASPVNSYMLQGFTKADIVTMAHENKKIHPDIIKRGLCRPVVRDPVGFISVLDLNVSKFVDTVDGKSLHICTTVDYGINSRTAMTIAKSQGLSLEKVAVDFGDNPRNLRLSQIYVAISRVTDPDKLIMNLNPMRIKYEKNTYITPYICKALKNRATTLIF</sequence>
<accession>I3VQ99</accession>
<dbReference type="GeneID" id="80534834"/>
<reference evidence="6 7" key="1">
    <citation type="journal article" date="2012" name="J. Virol.">
        <title>A Novel Bat Herpesvirus Encodes Homologues of Major Histocompatibility Complex Classes I and II, C-Type Lectin, and a Unique Family of Immune-Related Genes.</title>
        <authorList>
            <person name="Zhang H."/>
            <person name="Todd S."/>
            <person name="Tachedjian M."/>
            <person name="Barr J.A."/>
            <person name="Luo M."/>
            <person name="Yu M."/>
            <person name="Marsh G.A."/>
            <person name="Crameri G."/>
            <person name="Wang L.F."/>
        </authorList>
    </citation>
    <scope>NUCLEOTIDE SEQUENCE [LARGE SCALE GENOMIC DNA]</scope>
    <source>
        <strain evidence="6">B7D8</strain>
    </source>
</reference>
<name>I3VQ99_9BETA</name>
<organism evidence="6 7">
    <name type="scientific">miniopterid betaherpesvirus 1</name>
    <dbReference type="NCBI Taxonomy" id="3070189"/>
    <lineage>
        <taxon>Viruses</taxon>
        <taxon>Duplodnaviria</taxon>
        <taxon>Heunggongvirae</taxon>
        <taxon>Peploviricota</taxon>
        <taxon>Herviviricetes</taxon>
        <taxon>Herpesvirales</taxon>
        <taxon>Orthoherpesviridae</taxon>
        <taxon>Betaherpesvirinae</taxon>
        <taxon>Quwivirus</taxon>
        <taxon>Quwivirus miniopteridbeta1</taxon>
    </lineage>
</organism>
<evidence type="ECO:0000259" key="5">
    <source>
        <dbReference type="Pfam" id="PF02689"/>
    </source>
</evidence>
<dbReference type="RefSeq" id="YP_010797131.1">
    <property type="nucleotide sequence ID" value="NC_076129.1"/>
</dbReference>
<proteinExistence type="predicted"/>
<keyword evidence="7" id="KW-1185">Reference proteome</keyword>
<evidence type="ECO:0000256" key="4">
    <source>
        <dbReference type="ARBA" id="ARBA00022840"/>
    </source>
</evidence>
<keyword evidence="1" id="KW-0547">Nucleotide-binding</keyword>
<dbReference type="Gene3D" id="3.40.50.300">
    <property type="entry name" value="P-loop containing nucleotide triphosphate hydrolases"/>
    <property type="match status" value="1"/>
</dbReference>
<dbReference type="GO" id="GO:0004386">
    <property type="term" value="F:helicase activity"/>
    <property type="evidence" value="ECO:0007669"/>
    <property type="project" value="UniProtKB-KW"/>
</dbReference>
<feature type="domain" description="DNA replication helicase" evidence="5">
    <location>
        <begin position="8"/>
        <end position="853"/>
    </location>
</feature>
<keyword evidence="2" id="KW-0378">Hydrolase</keyword>
<dbReference type="InterPro" id="IPR003840">
    <property type="entry name" value="DNA_helicase_dom"/>
</dbReference>
<evidence type="ECO:0000256" key="1">
    <source>
        <dbReference type="ARBA" id="ARBA00022741"/>
    </source>
</evidence>
<dbReference type="InterPro" id="IPR027417">
    <property type="entry name" value="P-loop_NTPase"/>
</dbReference>